<name>A0A7Z2GBV3_9BURK</name>
<dbReference type="RefSeq" id="WP_158762107.1">
    <property type="nucleotide sequence ID" value="NZ_CP046911.1"/>
</dbReference>
<dbReference type="InterPro" id="IPR024487">
    <property type="entry name" value="CBP_BcsR"/>
</dbReference>
<dbReference type="OrthoDB" id="8812063at2"/>
<dbReference type="AlphaFoldDB" id="A0A7Z2GBV3"/>
<gene>
    <name evidence="1" type="ORF">FAZ97_28670</name>
</gene>
<protein>
    <recommendedName>
        <fullName evidence="3">Cellulose biosynthesis protein BcsR</fullName>
    </recommendedName>
</protein>
<reference evidence="1 2" key="1">
    <citation type="submission" date="2019-12" db="EMBL/GenBank/DDBJ databases">
        <title>Paraburkholderia acidiphila 7Q-K02 sp. nov and Paraburkholderia acidisoli DHF22 sp. nov., two strains isolated from forest soil.</title>
        <authorList>
            <person name="Gao Z."/>
            <person name="Qiu L."/>
        </authorList>
    </citation>
    <scope>NUCLEOTIDE SEQUENCE [LARGE SCALE GENOMIC DNA]</scope>
    <source>
        <strain evidence="1 2">7Q-K02</strain>
    </source>
</reference>
<sequence>MSSASDIANLFEVADASAFQYREVERAEQSQGLRGRWSTLTAAEPEPVAPAPMAMQGDAADCADVPVATATPDTLPDALHPQTPQPAACPIAAAASEPPPVEEAAPEQPVVQATPEPVVAAQQSAALSSVFARLMERNEPRADVAQRGAP</sequence>
<dbReference type="Pfam" id="PF10945">
    <property type="entry name" value="CBP_BcsR"/>
    <property type="match status" value="1"/>
</dbReference>
<keyword evidence="2" id="KW-1185">Reference proteome</keyword>
<evidence type="ECO:0000313" key="1">
    <source>
        <dbReference type="EMBL" id="QGZ58920.1"/>
    </source>
</evidence>
<evidence type="ECO:0008006" key="3">
    <source>
        <dbReference type="Google" id="ProtNLM"/>
    </source>
</evidence>
<accession>A0A7Z2GBV3</accession>
<organism evidence="1 2">
    <name type="scientific">Paraburkholderia acidiphila</name>
    <dbReference type="NCBI Taxonomy" id="2571747"/>
    <lineage>
        <taxon>Bacteria</taxon>
        <taxon>Pseudomonadati</taxon>
        <taxon>Pseudomonadota</taxon>
        <taxon>Betaproteobacteria</taxon>
        <taxon>Burkholderiales</taxon>
        <taxon>Burkholderiaceae</taxon>
        <taxon>Paraburkholderia</taxon>
    </lineage>
</organism>
<dbReference type="EMBL" id="CP046911">
    <property type="protein sequence ID" value="QGZ58920.1"/>
    <property type="molecule type" value="Genomic_DNA"/>
</dbReference>
<dbReference type="KEGG" id="pacp:FAZ97_28670"/>
<proteinExistence type="predicted"/>
<evidence type="ECO:0000313" key="2">
    <source>
        <dbReference type="Proteomes" id="UP000434209"/>
    </source>
</evidence>
<dbReference type="Proteomes" id="UP000434209">
    <property type="component" value="Chromosome 3"/>
</dbReference>